<dbReference type="PANTHER" id="PTHR43046">
    <property type="entry name" value="GDP-MANNOSE MANNOSYL HYDROLASE"/>
    <property type="match status" value="1"/>
</dbReference>
<evidence type="ECO:0000256" key="2">
    <source>
        <dbReference type="ARBA" id="ARBA00022801"/>
    </source>
</evidence>
<evidence type="ECO:0000313" key="5">
    <source>
        <dbReference type="Proteomes" id="UP000602284"/>
    </source>
</evidence>
<dbReference type="InterPro" id="IPR020084">
    <property type="entry name" value="NUDIX_hydrolase_CS"/>
</dbReference>
<evidence type="ECO:0000313" key="4">
    <source>
        <dbReference type="EMBL" id="MBL0387726.1"/>
    </source>
</evidence>
<keyword evidence="5" id="KW-1185">Reference proteome</keyword>
<keyword evidence="2 4" id="KW-0378">Hydrolase</keyword>
<dbReference type="SUPFAM" id="SSF55811">
    <property type="entry name" value="Nudix"/>
    <property type="match status" value="1"/>
</dbReference>
<protein>
    <submittedName>
        <fullName evidence="4">NUDIX hydrolase</fullName>
    </submittedName>
</protein>
<evidence type="ECO:0000259" key="3">
    <source>
        <dbReference type="PROSITE" id="PS51462"/>
    </source>
</evidence>
<dbReference type="PROSITE" id="PS51462">
    <property type="entry name" value="NUDIX"/>
    <property type="match status" value="1"/>
</dbReference>
<dbReference type="PANTHER" id="PTHR43046:SF14">
    <property type="entry name" value="MUTT_NUDIX FAMILY PROTEIN"/>
    <property type="match status" value="1"/>
</dbReference>
<reference evidence="4 5" key="1">
    <citation type="submission" date="2021-01" db="EMBL/GenBank/DDBJ databases">
        <title>Tumebacillus sp. strain ITR2 16S ribosomal RNA gene Genome sequencing and assembly.</title>
        <authorList>
            <person name="Kang M."/>
        </authorList>
    </citation>
    <scope>NUCLEOTIDE SEQUENCE [LARGE SCALE GENOMIC DNA]</scope>
    <source>
        <strain evidence="4 5">ITR2</strain>
    </source>
</reference>
<evidence type="ECO:0000256" key="1">
    <source>
        <dbReference type="ARBA" id="ARBA00001946"/>
    </source>
</evidence>
<dbReference type="CDD" id="cd04688">
    <property type="entry name" value="NUDIX_Hydrolase"/>
    <property type="match status" value="1"/>
</dbReference>
<gene>
    <name evidence="4" type="ORF">JJB07_13880</name>
</gene>
<sequence>MIRFDLPGGRFNHRAAGVVVHDGFVLLHRLEKDDFWSLPGGRVELMEPSHVTVVREFAEELGVEVRVDRMLWVVENFFEFEGVPYHETSFLYKVDLTDERHPLLDKERVHHGIEPDLNLLYKWFPVDRLERERFYPSFLRTEMQELPAAIQYVVHRDIEDNEDARP</sequence>
<dbReference type="Gene3D" id="3.90.79.10">
    <property type="entry name" value="Nucleoside Triphosphate Pyrophosphohydrolase"/>
    <property type="match status" value="1"/>
</dbReference>
<dbReference type="InterPro" id="IPR015797">
    <property type="entry name" value="NUDIX_hydrolase-like_dom_sf"/>
</dbReference>
<comment type="cofactor">
    <cofactor evidence="1">
        <name>Mg(2+)</name>
        <dbReference type="ChEBI" id="CHEBI:18420"/>
    </cofactor>
</comment>
<accession>A0ABS1JBS5</accession>
<name>A0ABS1JBS5_9BACL</name>
<dbReference type="RefSeq" id="WP_201636004.1">
    <property type="nucleotide sequence ID" value="NZ_JAEQNB010000004.1"/>
</dbReference>
<proteinExistence type="predicted"/>
<dbReference type="PROSITE" id="PS00893">
    <property type="entry name" value="NUDIX_BOX"/>
    <property type="match status" value="1"/>
</dbReference>
<dbReference type="GO" id="GO:0016787">
    <property type="term" value="F:hydrolase activity"/>
    <property type="evidence" value="ECO:0007669"/>
    <property type="project" value="UniProtKB-KW"/>
</dbReference>
<dbReference type="InterPro" id="IPR000086">
    <property type="entry name" value="NUDIX_hydrolase_dom"/>
</dbReference>
<feature type="domain" description="Nudix hydrolase" evidence="3">
    <location>
        <begin position="9"/>
        <end position="148"/>
    </location>
</feature>
<organism evidence="4 5">
    <name type="scientific">Tumebacillus amylolyticus</name>
    <dbReference type="NCBI Taxonomy" id="2801339"/>
    <lineage>
        <taxon>Bacteria</taxon>
        <taxon>Bacillati</taxon>
        <taxon>Bacillota</taxon>
        <taxon>Bacilli</taxon>
        <taxon>Bacillales</taxon>
        <taxon>Alicyclobacillaceae</taxon>
        <taxon>Tumebacillus</taxon>
    </lineage>
</organism>
<dbReference type="Proteomes" id="UP000602284">
    <property type="component" value="Unassembled WGS sequence"/>
</dbReference>
<comment type="caution">
    <text evidence="4">The sequence shown here is derived from an EMBL/GenBank/DDBJ whole genome shotgun (WGS) entry which is preliminary data.</text>
</comment>
<dbReference type="EMBL" id="JAEQNB010000004">
    <property type="protein sequence ID" value="MBL0387726.1"/>
    <property type="molecule type" value="Genomic_DNA"/>
</dbReference>
<dbReference type="Pfam" id="PF00293">
    <property type="entry name" value="NUDIX"/>
    <property type="match status" value="1"/>
</dbReference>